<dbReference type="EMBL" id="KZ613496">
    <property type="protein sequence ID" value="PMD17956.1"/>
    <property type="molecule type" value="Genomic_DNA"/>
</dbReference>
<evidence type="ECO:0000256" key="1">
    <source>
        <dbReference type="SAM" id="SignalP"/>
    </source>
</evidence>
<dbReference type="AlphaFoldDB" id="A0A2J6PVK1"/>
<reference evidence="2 3" key="1">
    <citation type="submission" date="2016-05" db="EMBL/GenBank/DDBJ databases">
        <title>A degradative enzymes factory behind the ericoid mycorrhizal symbiosis.</title>
        <authorList>
            <consortium name="DOE Joint Genome Institute"/>
            <person name="Martino E."/>
            <person name="Morin E."/>
            <person name="Grelet G."/>
            <person name="Kuo A."/>
            <person name="Kohler A."/>
            <person name="Daghino S."/>
            <person name="Barry K."/>
            <person name="Choi C."/>
            <person name="Cichocki N."/>
            <person name="Clum A."/>
            <person name="Copeland A."/>
            <person name="Hainaut M."/>
            <person name="Haridas S."/>
            <person name="Labutti K."/>
            <person name="Lindquist E."/>
            <person name="Lipzen A."/>
            <person name="Khouja H.-R."/>
            <person name="Murat C."/>
            <person name="Ohm R."/>
            <person name="Olson A."/>
            <person name="Spatafora J."/>
            <person name="Veneault-Fourrey C."/>
            <person name="Henrissat B."/>
            <person name="Grigoriev I."/>
            <person name="Martin F."/>
            <person name="Perotto S."/>
        </authorList>
    </citation>
    <scope>NUCLEOTIDE SEQUENCE [LARGE SCALE GENOMIC DNA]</scope>
    <source>
        <strain evidence="2 3">UAMH 7357</strain>
    </source>
</reference>
<protein>
    <recommendedName>
        <fullName evidence="4">Secreted protein</fullName>
    </recommendedName>
</protein>
<organism evidence="2 3">
    <name type="scientific">Hyaloscypha hepaticicola</name>
    <dbReference type="NCBI Taxonomy" id="2082293"/>
    <lineage>
        <taxon>Eukaryota</taxon>
        <taxon>Fungi</taxon>
        <taxon>Dikarya</taxon>
        <taxon>Ascomycota</taxon>
        <taxon>Pezizomycotina</taxon>
        <taxon>Leotiomycetes</taxon>
        <taxon>Helotiales</taxon>
        <taxon>Hyaloscyphaceae</taxon>
        <taxon>Hyaloscypha</taxon>
    </lineage>
</organism>
<accession>A0A2J6PVK1</accession>
<sequence length="94" mass="10093">MYIITLILAASTAWAIPFPLVSVSQDHFGVLCLHASTAVNPDAVKGTSCLNTMYGVSKNQRISYLTPDNQSQKHCYPCPLCCRAETCAGIGSLN</sequence>
<evidence type="ECO:0000313" key="3">
    <source>
        <dbReference type="Proteomes" id="UP000235672"/>
    </source>
</evidence>
<gene>
    <name evidence="2" type="ORF">NA56DRAFT_253678</name>
</gene>
<feature type="signal peptide" evidence="1">
    <location>
        <begin position="1"/>
        <end position="15"/>
    </location>
</feature>
<evidence type="ECO:0008006" key="4">
    <source>
        <dbReference type="Google" id="ProtNLM"/>
    </source>
</evidence>
<proteinExistence type="predicted"/>
<name>A0A2J6PVK1_9HELO</name>
<keyword evidence="1" id="KW-0732">Signal</keyword>
<keyword evidence="3" id="KW-1185">Reference proteome</keyword>
<feature type="chain" id="PRO_5014420429" description="Secreted protein" evidence="1">
    <location>
        <begin position="16"/>
        <end position="94"/>
    </location>
</feature>
<dbReference type="Proteomes" id="UP000235672">
    <property type="component" value="Unassembled WGS sequence"/>
</dbReference>
<evidence type="ECO:0000313" key="2">
    <source>
        <dbReference type="EMBL" id="PMD17956.1"/>
    </source>
</evidence>